<sequence>METNNNILDTEEELHRQNADLELRTRRMLEDVQKTVSRQSTPSLWSFASTIDIYNEDDSIAGHQRNTRCSRAKSACSRVKRSSSGWRRPLTPERFFSRKELEGDDPLPPGSKNMSAESQVRFLKAKCKILQEDITAGKREYSIRTEEWRKVQNELKMSEDERVKLSAELLQVREKLRKQESATTSALSKLTMRDNEVAILKREVEMLKMDLRKSVISTSANDTRMNKLKSELDQMKEQLKMSQLNEKEAKEKSRATEEEMYLSVRKLERQKGELLGAIKKQIYLIDNLKAAKGYTDLDGLAKLSERDLLALLDWKPPPTINSSI</sequence>
<gene>
    <name evidence="3" type="ORF">NTJ_01696</name>
</gene>
<evidence type="ECO:0000313" key="4">
    <source>
        <dbReference type="Proteomes" id="UP001307889"/>
    </source>
</evidence>
<protein>
    <submittedName>
        <fullName evidence="3">Uncharacterized protein</fullName>
    </submittedName>
</protein>
<dbReference type="Proteomes" id="UP001307889">
    <property type="component" value="Chromosome 1"/>
</dbReference>
<dbReference type="PANTHER" id="PTHR23313">
    <property type="entry name" value="TSEC1-RELATED"/>
    <property type="match status" value="1"/>
</dbReference>
<proteinExistence type="predicted"/>
<feature type="region of interest" description="Disordered" evidence="2">
    <location>
        <begin position="97"/>
        <end position="116"/>
    </location>
</feature>
<evidence type="ECO:0000256" key="1">
    <source>
        <dbReference type="SAM" id="Coils"/>
    </source>
</evidence>
<keyword evidence="4" id="KW-1185">Reference proteome</keyword>
<keyword evidence="1" id="KW-0175">Coiled coil</keyword>
<evidence type="ECO:0000256" key="2">
    <source>
        <dbReference type="SAM" id="MobiDB-lite"/>
    </source>
</evidence>
<accession>A0ABN7ACJ6</accession>
<evidence type="ECO:0000313" key="3">
    <source>
        <dbReference type="EMBL" id="BES88889.1"/>
    </source>
</evidence>
<dbReference type="PANTHER" id="PTHR23313:SF0">
    <property type="entry name" value="TESTIS-EXPRESSED PROTEIN 9"/>
    <property type="match status" value="1"/>
</dbReference>
<dbReference type="EMBL" id="AP028909">
    <property type="protein sequence ID" value="BES88889.1"/>
    <property type="molecule type" value="Genomic_DNA"/>
</dbReference>
<organism evidence="3 4">
    <name type="scientific">Nesidiocoris tenuis</name>
    <dbReference type="NCBI Taxonomy" id="355587"/>
    <lineage>
        <taxon>Eukaryota</taxon>
        <taxon>Metazoa</taxon>
        <taxon>Ecdysozoa</taxon>
        <taxon>Arthropoda</taxon>
        <taxon>Hexapoda</taxon>
        <taxon>Insecta</taxon>
        <taxon>Pterygota</taxon>
        <taxon>Neoptera</taxon>
        <taxon>Paraneoptera</taxon>
        <taxon>Hemiptera</taxon>
        <taxon>Heteroptera</taxon>
        <taxon>Panheteroptera</taxon>
        <taxon>Cimicomorpha</taxon>
        <taxon>Miridae</taxon>
        <taxon>Dicyphina</taxon>
        <taxon>Nesidiocoris</taxon>
    </lineage>
</organism>
<reference evidence="3 4" key="1">
    <citation type="submission" date="2023-09" db="EMBL/GenBank/DDBJ databases">
        <title>Nesidiocoris tenuis whole genome shotgun sequence.</title>
        <authorList>
            <person name="Shibata T."/>
            <person name="Shimoda M."/>
            <person name="Kobayashi T."/>
            <person name="Uehara T."/>
        </authorList>
    </citation>
    <scope>NUCLEOTIDE SEQUENCE [LARGE SCALE GENOMIC DNA]</scope>
    <source>
        <strain evidence="3 4">Japan</strain>
    </source>
</reference>
<feature type="coiled-coil region" evidence="1">
    <location>
        <begin position="225"/>
        <end position="259"/>
    </location>
</feature>
<name>A0ABN7ACJ6_9HEMI</name>